<feature type="region of interest" description="Disordered" evidence="1">
    <location>
        <begin position="160"/>
        <end position="179"/>
    </location>
</feature>
<evidence type="ECO:0008006" key="4">
    <source>
        <dbReference type="Google" id="ProtNLM"/>
    </source>
</evidence>
<comment type="caution">
    <text evidence="2">The sequence shown here is derived from an EMBL/GenBank/DDBJ whole genome shotgun (WGS) entry which is preliminary data.</text>
</comment>
<dbReference type="EMBL" id="VIFY01000005">
    <property type="protein sequence ID" value="TQB76983.1"/>
    <property type="molecule type" value="Genomic_DNA"/>
</dbReference>
<reference evidence="2 3" key="1">
    <citation type="submission" date="2019-06" db="EMBL/GenBank/DDBJ databases">
        <title>Wine fermentation using esterase from Monascus purpureus.</title>
        <authorList>
            <person name="Geng C."/>
            <person name="Zhang Y."/>
        </authorList>
    </citation>
    <scope>NUCLEOTIDE SEQUENCE [LARGE SCALE GENOMIC DNA]</scope>
    <source>
        <strain evidence="2">HQ1</strain>
    </source>
</reference>
<dbReference type="Gene3D" id="3.30.70.330">
    <property type="match status" value="2"/>
</dbReference>
<proteinExistence type="predicted"/>
<evidence type="ECO:0000313" key="2">
    <source>
        <dbReference type="EMBL" id="TQB76983.1"/>
    </source>
</evidence>
<sequence>MSSLVTVEKSYLESLIQSSCRPLLDSPTHDVENLLQSLRDAVPLDLDSVTIPRSEYENLLQISVHFKKLKDSLLTGGLSQETLDILIYGGETPTPQPYQNTHEDTDTIPDPIYPKKPEPPAAPVADKEIETGYRGYHRNHAHVERETFDDDEDAVFHGHDEKDEYDSSSKSGRSSAVSTGQRTVMIRGLPDRVTHHDITDAVRGGALLDIFLRAREHMASISFVEESAAQEFLHYVKQHGLYVAGKRVEALWSERQFYLPPYVRTKINNGATRNLMISNVNPNISEALIRRDLEHIHNLIVISVDYKNGNAYISTNSVHNALFARSCMMSRFSYKRMRISFYPDECADPFPKHHTIPKVDPPARVTKPAPVPNRFQLLSIEDSDDEDYNNDHDELTGRPSLGSTHWAESEITV</sequence>
<evidence type="ECO:0000256" key="1">
    <source>
        <dbReference type="SAM" id="MobiDB-lite"/>
    </source>
</evidence>
<dbReference type="InterPro" id="IPR035979">
    <property type="entry name" value="RBD_domain_sf"/>
</dbReference>
<accession>A0A507R7U5</accession>
<dbReference type="Proteomes" id="UP000319663">
    <property type="component" value="Unassembled WGS sequence"/>
</dbReference>
<organism evidence="2 3">
    <name type="scientific">Monascus purpureus</name>
    <name type="common">Red mold</name>
    <name type="synonym">Monascus anka</name>
    <dbReference type="NCBI Taxonomy" id="5098"/>
    <lineage>
        <taxon>Eukaryota</taxon>
        <taxon>Fungi</taxon>
        <taxon>Dikarya</taxon>
        <taxon>Ascomycota</taxon>
        <taxon>Pezizomycotina</taxon>
        <taxon>Eurotiomycetes</taxon>
        <taxon>Eurotiomycetidae</taxon>
        <taxon>Eurotiales</taxon>
        <taxon>Aspergillaceae</taxon>
        <taxon>Monascus</taxon>
    </lineage>
</organism>
<evidence type="ECO:0000313" key="3">
    <source>
        <dbReference type="Proteomes" id="UP000319663"/>
    </source>
</evidence>
<dbReference type="CDD" id="cd12261">
    <property type="entry name" value="RRM1_3_MRN1"/>
    <property type="match status" value="1"/>
</dbReference>
<feature type="region of interest" description="Disordered" evidence="1">
    <location>
        <begin position="382"/>
        <end position="413"/>
    </location>
</feature>
<protein>
    <recommendedName>
        <fullName evidence="4">RRM domain-containing protein</fullName>
    </recommendedName>
</protein>
<dbReference type="InterPro" id="IPR012677">
    <property type="entry name" value="Nucleotide-bd_a/b_plait_sf"/>
</dbReference>
<keyword evidence="3" id="KW-1185">Reference proteome</keyword>
<name>A0A507R7U5_MONPU</name>
<dbReference type="AlphaFoldDB" id="A0A507R7U5"/>
<gene>
    <name evidence="2" type="ORF">MPDQ_006164</name>
</gene>
<dbReference type="GO" id="GO:0003676">
    <property type="term" value="F:nucleic acid binding"/>
    <property type="evidence" value="ECO:0007669"/>
    <property type="project" value="InterPro"/>
</dbReference>
<feature type="compositionally biased region" description="Low complexity" evidence="1">
    <location>
        <begin position="168"/>
        <end position="178"/>
    </location>
</feature>
<dbReference type="STRING" id="5098.A0A507R7U5"/>
<dbReference type="SUPFAM" id="SSF54928">
    <property type="entry name" value="RNA-binding domain, RBD"/>
    <property type="match status" value="1"/>
</dbReference>